<evidence type="ECO:0000256" key="4">
    <source>
        <dbReference type="ARBA" id="ARBA00022692"/>
    </source>
</evidence>
<comment type="caution">
    <text evidence="9">The sequence shown here is derived from an EMBL/GenBank/DDBJ whole genome shotgun (WGS) entry which is preliminary data.</text>
</comment>
<dbReference type="Gene3D" id="1.20.1250.20">
    <property type="entry name" value="MFS general substrate transporter like domains"/>
    <property type="match status" value="1"/>
</dbReference>
<dbReference type="Pfam" id="PF07690">
    <property type="entry name" value="MFS_1"/>
    <property type="match status" value="1"/>
</dbReference>
<feature type="transmembrane region" description="Helical" evidence="7">
    <location>
        <begin position="314"/>
        <end position="338"/>
    </location>
</feature>
<keyword evidence="6 7" id="KW-0472">Membrane</keyword>
<evidence type="ECO:0000313" key="10">
    <source>
        <dbReference type="Proteomes" id="UP001498238"/>
    </source>
</evidence>
<dbReference type="InterPro" id="IPR050171">
    <property type="entry name" value="MFS_Transporters"/>
</dbReference>
<evidence type="ECO:0000256" key="2">
    <source>
        <dbReference type="ARBA" id="ARBA00022448"/>
    </source>
</evidence>
<protein>
    <submittedName>
        <fullName evidence="9">MFS transporter</fullName>
    </submittedName>
</protein>
<proteinExistence type="predicted"/>
<feature type="transmembrane region" description="Helical" evidence="7">
    <location>
        <begin position="152"/>
        <end position="173"/>
    </location>
</feature>
<name>A0ABP3CAZ5_9MICO</name>
<feature type="transmembrane region" description="Helical" evidence="7">
    <location>
        <begin position="20"/>
        <end position="44"/>
    </location>
</feature>
<feature type="transmembrane region" description="Helical" evidence="7">
    <location>
        <begin position="179"/>
        <end position="205"/>
    </location>
</feature>
<feature type="transmembrane region" description="Helical" evidence="7">
    <location>
        <begin position="350"/>
        <end position="372"/>
    </location>
</feature>
<comment type="subcellular location">
    <subcellularLocation>
        <location evidence="1">Cell membrane</location>
        <topology evidence="1">Multi-pass membrane protein</topology>
    </subcellularLocation>
</comment>
<dbReference type="InterPro" id="IPR036259">
    <property type="entry name" value="MFS_trans_sf"/>
</dbReference>
<evidence type="ECO:0000256" key="5">
    <source>
        <dbReference type="ARBA" id="ARBA00022989"/>
    </source>
</evidence>
<evidence type="ECO:0000256" key="1">
    <source>
        <dbReference type="ARBA" id="ARBA00004651"/>
    </source>
</evidence>
<keyword evidence="4 7" id="KW-0812">Transmembrane</keyword>
<evidence type="ECO:0000259" key="8">
    <source>
        <dbReference type="PROSITE" id="PS50850"/>
    </source>
</evidence>
<feature type="transmembrane region" description="Helical" evidence="7">
    <location>
        <begin position="260"/>
        <end position="277"/>
    </location>
</feature>
<evidence type="ECO:0000313" key="9">
    <source>
        <dbReference type="EMBL" id="GAA0037045.1"/>
    </source>
</evidence>
<keyword evidence="10" id="KW-1185">Reference proteome</keyword>
<accession>A0ABP3CAZ5</accession>
<evidence type="ECO:0000256" key="3">
    <source>
        <dbReference type="ARBA" id="ARBA00022475"/>
    </source>
</evidence>
<sequence>MKATMSSPATSVSRRHGRGFWFVAFAFLVGMAYSTLPTPLYAIYAERDSFSTFVITIVFAMYAVGVAVSLLLAGHVSDWVGRKRIIIAALGLEIASALIFLLWPDLPGLLAARFISGFGIGMLTATATAHLHELHGRHRPEASSARSETVSIAANIGGLGLGPLIGGFLAQYVAGPLVVPYLVFLVLLVLAVVGVAATPETVEVLPSRPRYRPQRPGGAGSGRGFWLAGMAAFTAFSVFGVFTSVAPGFVAGALHQPNRLAAGAITFVVFAAAALAQTATRNLGAQVRLSLGSLAEAVGLLVLVWAMLANSAPLFLLGGALAGAGAGFLFKGAIGTVLASTPARSRGTALAGLFLVAYIGLIVPVLGLGLAVTVVSSTAAMIGLSIILIVILAALQVSARRK</sequence>
<organism evidence="9 10">
    <name type="scientific">Brevibacterium metallidurans</name>
    <dbReference type="NCBI Taxonomy" id="1482676"/>
    <lineage>
        <taxon>Bacteria</taxon>
        <taxon>Bacillati</taxon>
        <taxon>Actinomycetota</taxon>
        <taxon>Actinomycetes</taxon>
        <taxon>Micrococcales</taxon>
        <taxon>Brevibacteriaceae</taxon>
        <taxon>Brevibacterium</taxon>
    </lineage>
</organism>
<dbReference type="PROSITE" id="PS50850">
    <property type="entry name" value="MFS"/>
    <property type="match status" value="1"/>
</dbReference>
<feature type="transmembrane region" description="Helical" evidence="7">
    <location>
        <begin position="50"/>
        <end position="73"/>
    </location>
</feature>
<feature type="transmembrane region" description="Helical" evidence="7">
    <location>
        <begin position="289"/>
        <end position="308"/>
    </location>
</feature>
<reference evidence="9 10" key="1">
    <citation type="submission" date="2024-01" db="EMBL/GenBank/DDBJ databases">
        <title>Characterization of antibiotic resistant novel bacterial strains and their environmental applications.</title>
        <authorList>
            <person name="Manzoor S."/>
            <person name="Abbas S."/>
            <person name="Arshad M."/>
            <person name="Ahmed I."/>
        </authorList>
    </citation>
    <scope>NUCLEOTIDE SEQUENCE [LARGE SCALE GENOMIC DNA]</scope>
    <source>
        <strain evidence="9 10">NCCP-602</strain>
    </source>
</reference>
<feature type="transmembrane region" description="Helical" evidence="7">
    <location>
        <begin position="378"/>
        <end position="397"/>
    </location>
</feature>
<dbReference type="PANTHER" id="PTHR23517">
    <property type="entry name" value="RESISTANCE PROTEIN MDTM, PUTATIVE-RELATED-RELATED"/>
    <property type="match status" value="1"/>
</dbReference>
<evidence type="ECO:0000256" key="6">
    <source>
        <dbReference type="ARBA" id="ARBA00023136"/>
    </source>
</evidence>
<keyword evidence="3" id="KW-1003">Cell membrane</keyword>
<dbReference type="EMBL" id="BAAAAF010000015">
    <property type="protein sequence ID" value="GAA0037045.1"/>
    <property type="molecule type" value="Genomic_DNA"/>
</dbReference>
<dbReference type="PANTHER" id="PTHR23517:SF13">
    <property type="entry name" value="MAJOR FACILITATOR SUPERFAMILY MFS_1"/>
    <property type="match status" value="1"/>
</dbReference>
<feature type="transmembrane region" description="Helical" evidence="7">
    <location>
        <begin position="85"/>
        <end position="104"/>
    </location>
</feature>
<evidence type="ECO:0000256" key="7">
    <source>
        <dbReference type="SAM" id="Phobius"/>
    </source>
</evidence>
<dbReference type="InterPro" id="IPR020846">
    <property type="entry name" value="MFS_dom"/>
</dbReference>
<dbReference type="InterPro" id="IPR011701">
    <property type="entry name" value="MFS"/>
</dbReference>
<gene>
    <name evidence="9" type="ORF">NCCP602_30060</name>
</gene>
<keyword evidence="2" id="KW-0813">Transport</keyword>
<keyword evidence="5 7" id="KW-1133">Transmembrane helix</keyword>
<feature type="domain" description="Major facilitator superfamily (MFS) profile" evidence="8">
    <location>
        <begin position="18"/>
        <end position="402"/>
    </location>
</feature>
<feature type="transmembrane region" description="Helical" evidence="7">
    <location>
        <begin position="110"/>
        <end position="131"/>
    </location>
</feature>
<dbReference type="SUPFAM" id="SSF103473">
    <property type="entry name" value="MFS general substrate transporter"/>
    <property type="match status" value="1"/>
</dbReference>
<dbReference type="Proteomes" id="UP001498238">
    <property type="component" value="Unassembled WGS sequence"/>
</dbReference>
<feature type="transmembrane region" description="Helical" evidence="7">
    <location>
        <begin position="225"/>
        <end position="254"/>
    </location>
</feature>
<dbReference type="RefSeq" id="WP_339393702.1">
    <property type="nucleotide sequence ID" value="NZ_BAAAAF010000015.1"/>
</dbReference>